<dbReference type="NCBIfam" id="TIGR02479">
    <property type="entry name" value="FliA_WhiG"/>
    <property type="match status" value="1"/>
</dbReference>
<keyword evidence="7" id="KW-1185">Reference proteome</keyword>
<sequence>MNVDQKERDTLILKFLPFVKAVVGRIASKLPIDAADKEDLFNVGMIGLMSALENFDDQRNVRFETYASIRIRGAVLDELRARDWVPRMVRSKDNEITKAVAALQKLLGRAPEDHEISEHMGLSLEEYFKYLDESRCFSIISSEDLPREYMENYSYSDVIKAVDQGNVLDLITDREFKTQLKEAIEILPKKERLVLTLYYYEELTMKEIGKVLDLTESRVCQLHSQAIIRLKASIKKINS</sequence>
<dbReference type="InterPro" id="IPR014284">
    <property type="entry name" value="RNA_pol_sigma-70_dom"/>
</dbReference>
<dbReference type="Proteomes" id="UP000198744">
    <property type="component" value="Unassembled WGS sequence"/>
</dbReference>
<dbReference type="AlphaFoldDB" id="A0A1H7XP06"/>
<keyword evidence="1" id="KW-0805">Transcription regulation</keyword>
<evidence type="ECO:0000256" key="3">
    <source>
        <dbReference type="ARBA" id="ARBA00023125"/>
    </source>
</evidence>
<protein>
    <submittedName>
        <fullName evidence="6">RNA polymerase, sigma 28 subunit, SigD/FliA/WhiG</fullName>
    </submittedName>
</protein>
<dbReference type="Gene3D" id="1.20.140.160">
    <property type="match status" value="1"/>
</dbReference>
<dbReference type="PROSITE" id="PS00716">
    <property type="entry name" value="SIGMA70_2"/>
    <property type="match status" value="1"/>
</dbReference>
<dbReference type="Pfam" id="PF04545">
    <property type="entry name" value="Sigma70_r4"/>
    <property type="match status" value="1"/>
</dbReference>
<dbReference type="OrthoDB" id="9799825at2"/>
<dbReference type="NCBIfam" id="NF005413">
    <property type="entry name" value="PRK06986.1"/>
    <property type="match status" value="1"/>
</dbReference>
<dbReference type="PRINTS" id="PR00046">
    <property type="entry name" value="SIGMA70FCT"/>
</dbReference>
<dbReference type="InterPro" id="IPR013325">
    <property type="entry name" value="RNA_pol_sigma_r2"/>
</dbReference>
<accession>A0A1H7XP06</accession>
<evidence type="ECO:0000256" key="1">
    <source>
        <dbReference type="ARBA" id="ARBA00023015"/>
    </source>
</evidence>
<organism evidence="6 7">
    <name type="scientific">Syntrophus gentianae</name>
    <dbReference type="NCBI Taxonomy" id="43775"/>
    <lineage>
        <taxon>Bacteria</taxon>
        <taxon>Pseudomonadati</taxon>
        <taxon>Thermodesulfobacteriota</taxon>
        <taxon>Syntrophia</taxon>
        <taxon>Syntrophales</taxon>
        <taxon>Syntrophaceae</taxon>
        <taxon>Syntrophus</taxon>
    </lineage>
</organism>
<dbReference type="PANTHER" id="PTHR30385">
    <property type="entry name" value="SIGMA FACTOR F FLAGELLAR"/>
    <property type="match status" value="1"/>
</dbReference>
<dbReference type="SUPFAM" id="SSF88946">
    <property type="entry name" value="Sigma2 domain of RNA polymerase sigma factors"/>
    <property type="match status" value="1"/>
</dbReference>
<dbReference type="EMBL" id="FOBS01000011">
    <property type="protein sequence ID" value="SEM35471.1"/>
    <property type="molecule type" value="Genomic_DNA"/>
</dbReference>
<dbReference type="PANTHER" id="PTHR30385:SF7">
    <property type="entry name" value="RNA POLYMERASE SIGMA FACTOR FLIA"/>
    <property type="match status" value="1"/>
</dbReference>
<dbReference type="InterPro" id="IPR007624">
    <property type="entry name" value="RNA_pol_sigma70_r3"/>
</dbReference>
<dbReference type="InterPro" id="IPR000943">
    <property type="entry name" value="RNA_pol_sigma70"/>
</dbReference>
<dbReference type="SUPFAM" id="SSF88659">
    <property type="entry name" value="Sigma3 and sigma4 domains of RNA polymerase sigma factors"/>
    <property type="match status" value="2"/>
</dbReference>
<reference evidence="6 7" key="1">
    <citation type="submission" date="2016-10" db="EMBL/GenBank/DDBJ databases">
        <authorList>
            <person name="de Groot N.N."/>
        </authorList>
    </citation>
    <scope>NUCLEOTIDE SEQUENCE [LARGE SCALE GENOMIC DNA]</scope>
    <source>
        <strain evidence="6 7">DSM 8423</strain>
    </source>
</reference>
<dbReference type="STRING" id="43775.SAMN04489760_11185"/>
<dbReference type="NCBIfam" id="TIGR02937">
    <property type="entry name" value="sigma70-ECF"/>
    <property type="match status" value="1"/>
</dbReference>
<evidence type="ECO:0000313" key="6">
    <source>
        <dbReference type="EMBL" id="SEM35471.1"/>
    </source>
</evidence>
<dbReference type="CDD" id="cd06171">
    <property type="entry name" value="Sigma70_r4"/>
    <property type="match status" value="1"/>
</dbReference>
<evidence type="ECO:0000259" key="5">
    <source>
        <dbReference type="PROSITE" id="PS00716"/>
    </source>
</evidence>
<evidence type="ECO:0000256" key="2">
    <source>
        <dbReference type="ARBA" id="ARBA00023082"/>
    </source>
</evidence>
<keyword evidence="4" id="KW-0804">Transcription</keyword>
<proteinExistence type="predicted"/>
<dbReference type="GO" id="GO:0003899">
    <property type="term" value="F:DNA-directed RNA polymerase activity"/>
    <property type="evidence" value="ECO:0007669"/>
    <property type="project" value="InterPro"/>
</dbReference>
<evidence type="ECO:0000256" key="4">
    <source>
        <dbReference type="ARBA" id="ARBA00023163"/>
    </source>
</evidence>
<dbReference type="InterPro" id="IPR007630">
    <property type="entry name" value="RNA_pol_sigma70_r4"/>
</dbReference>
<dbReference type="GO" id="GO:0003677">
    <property type="term" value="F:DNA binding"/>
    <property type="evidence" value="ECO:0007669"/>
    <property type="project" value="UniProtKB-KW"/>
</dbReference>
<dbReference type="InterPro" id="IPR007627">
    <property type="entry name" value="RNA_pol_sigma70_r2"/>
</dbReference>
<evidence type="ECO:0000313" key="7">
    <source>
        <dbReference type="Proteomes" id="UP000198744"/>
    </source>
</evidence>
<keyword evidence="2" id="KW-0731">Sigma factor</keyword>
<dbReference type="GO" id="GO:0006352">
    <property type="term" value="P:DNA-templated transcription initiation"/>
    <property type="evidence" value="ECO:0007669"/>
    <property type="project" value="InterPro"/>
</dbReference>
<gene>
    <name evidence="6" type="ORF">SAMN04489760_11185</name>
</gene>
<dbReference type="Gene3D" id="1.10.1740.10">
    <property type="match status" value="1"/>
</dbReference>
<dbReference type="PIRSF" id="PIRSF000770">
    <property type="entry name" value="RNA_pol_sigma-SigE/K"/>
    <property type="match status" value="1"/>
</dbReference>
<feature type="domain" description="RNA polymerase sigma-70" evidence="5">
    <location>
        <begin position="204"/>
        <end position="230"/>
    </location>
</feature>
<dbReference type="Pfam" id="PF04542">
    <property type="entry name" value="Sigma70_r2"/>
    <property type="match status" value="1"/>
</dbReference>
<keyword evidence="3" id="KW-0238">DNA-binding</keyword>
<dbReference type="Pfam" id="PF04539">
    <property type="entry name" value="Sigma70_r3"/>
    <property type="match status" value="1"/>
</dbReference>
<dbReference type="GO" id="GO:0016987">
    <property type="term" value="F:sigma factor activity"/>
    <property type="evidence" value="ECO:0007669"/>
    <property type="project" value="UniProtKB-KW"/>
</dbReference>
<dbReference type="RefSeq" id="WP_093883426.1">
    <property type="nucleotide sequence ID" value="NZ_FOBS01000011.1"/>
</dbReference>
<dbReference type="InterPro" id="IPR012845">
    <property type="entry name" value="RNA_pol_sigma_FliA_WhiG"/>
</dbReference>
<name>A0A1H7XP06_9BACT</name>
<dbReference type="InterPro" id="IPR013324">
    <property type="entry name" value="RNA_pol_sigma_r3/r4-like"/>
</dbReference>